<dbReference type="Proteomes" id="UP000287651">
    <property type="component" value="Unassembled WGS sequence"/>
</dbReference>
<proteinExistence type="predicted"/>
<protein>
    <submittedName>
        <fullName evidence="1">Uncharacterized protein</fullName>
    </submittedName>
</protein>
<sequence>MALAISSSDALHPTRKHIEVNHRGDVAPVIDAPACSLPLFKQHPDLAIEFRETYFDRPICINLEFLLYLGPPLVMPIRCCPCISLTMPRKKYGPTHLVVVVLSPFYSCDIY</sequence>
<dbReference type="EMBL" id="AMZH03002931">
    <property type="protein sequence ID" value="RRT73937.1"/>
    <property type="molecule type" value="Genomic_DNA"/>
</dbReference>
<evidence type="ECO:0000313" key="2">
    <source>
        <dbReference type="Proteomes" id="UP000287651"/>
    </source>
</evidence>
<dbReference type="AlphaFoldDB" id="A0A427ACE6"/>
<comment type="caution">
    <text evidence="1">The sequence shown here is derived from an EMBL/GenBank/DDBJ whole genome shotgun (WGS) entry which is preliminary data.</text>
</comment>
<evidence type="ECO:0000313" key="1">
    <source>
        <dbReference type="EMBL" id="RRT73937.1"/>
    </source>
</evidence>
<name>A0A427ACE6_ENSVE</name>
<accession>A0A427ACE6</accession>
<reference evidence="1 2" key="1">
    <citation type="journal article" date="2014" name="Agronomy (Basel)">
        <title>A Draft Genome Sequence for Ensete ventricosum, the Drought-Tolerant Tree Against Hunger.</title>
        <authorList>
            <person name="Harrison J."/>
            <person name="Moore K.A."/>
            <person name="Paszkiewicz K."/>
            <person name="Jones T."/>
            <person name="Grant M."/>
            <person name="Ambacheew D."/>
            <person name="Muzemil S."/>
            <person name="Studholme D.J."/>
        </authorList>
    </citation>
    <scope>NUCLEOTIDE SEQUENCE [LARGE SCALE GENOMIC DNA]</scope>
</reference>
<gene>
    <name evidence="1" type="ORF">B296_00012126</name>
</gene>
<organism evidence="1 2">
    <name type="scientific">Ensete ventricosum</name>
    <name type="common">Abyssinian banana</name>
    <name type="synonym">Musa ensete</name>
    <dbReference type="NCBI Taxonomy" id="4639"/>
    <lineage>
        <taxon>Eukaryota</taxon>
        <taxon>Viridiplantae</taxon>
        <taxon>Streptophyta</taxon>
        <taxon>Embryophyta</taxon>
        <taxon>Tracheophyta</taxon>
        <taxon>Spermatophyta</taxon>
        <taxon>Magnoliopsida</taxon>
        <taxon>Liliopsida</taxon>
        <taxon>Zingiberales</taxon>
        <taxon>Musaceae</taxon>
        <taxon>Ensete</taxon>
    </lineage>
</organism>